<comment type="caution">
    <text evidence="1">The sequence shown here is derived from an EMBL/GenBank/DDBJ whole genome shotgun (WGS) entry which is preliminary data.</text>
</comment>
<dbReference type="Proteomes" id="UP000295658">
    <property type="component" value="Unassembled WGS sequence"/>
</dbReference>
<dbReference type="EMBL" id="SLUL01000019">
    <property type="protein sequence ID" value="TCL45796.1"/>
    <property type="molecule type" value="Genomic_DNA"/>
</dbReference>
<sequence length="92" mass="10553">MNNFSATSPNENAIRQINLSVMRFTFGIGMLLACRGGKKNLAAYGRKAVFYRDDKDMSETQLESIYTEKQCSRTLVASPIHIRFTSRYIMYN</sequence>
<accession>A0A4R1QCT0</accession>
<gene>
    <name evidence="1" type="ORF">EDD69_11912</name>
</gene>
<name>A0A4R1QCT0_9BACL</name>
<evidence type="ECO:0000313" key="1">
    <source>
        <dbReference type="EMBL" id="TCL45796.1"/>
    </source>
</evidence>
<proteinExistence type="predicted"/>
<protein>
    <submittedName>
        <fullName evidence="1">Uncharacterized protein</fullName>
    </submittedName>
</protein>
<evidence type="ECO:0000313" key="2">
    <source>
        <dbReference type="Proteomes" id="UP000295658"/>
    </source>
</evidence>
<organism evidence="1 2">
    <name type="scientific">Thermolongibacillus altinsuensis</name>
    <dbReference type="NCBI Taxonomy" id="575256"/>
    <lineage>
        <taxon>Bacteria</taxon>
        <taxon>Bacillati</taxon>
        <taxon>Bacillota</taxon>
        <taxon>Bacilli</taxon>
        <taxon>Bacillales</taxon>
        <taxon>Anoxybacillaceae</taxon>
        <taxon>Thermolongibacillus</taxon>
    </lineage>
</organism>
<keyword evidence="2" id="KW-1185">Reference proteome</keyword>
<dbReference type="AlphaFoldDB" id="A0A4R1QCT0"/>
<reference evidence="1 2" key="1">
    <citation type="submission" date="2019-03" db="EMBL/GenBank/DDBJ databases">
        <title>Genomic Encyclopedia of Type Strains, Phase IV (KMG-IV): sequencing the most valuable type-strain genomes for metagenomic binning, comparative biology and taxonomic classification.</title>
        <authorList>
            <person name="Goeker M."/>
        </authorList>
    </citation>
    <scope>NUCLEOTIDE SEQUENCE [LARGE SCALE GENOMIC DNA]</scope>
    <source>
        <strain evidence="1 2">DSM 24979</strain>
    </source>
</reference>